<gene>
    <name evidence="2" type="ORF">CISIN_1g047541mg</name>
</gene>
<sequence length="130" mass="14635">MTEKSDATNDSKNAALTLHPSDNPGTILVSFPLNGENYTMWSRAMIKALSVKNKSGFINELAGDTIYTETTHDLWVDLQERFFQINGQRIFELQKIISSISQGLDSIIAYYSKLKGLWDELNIYSPMPIG</sequence>
<dbReference type="EMBL" id="KK785707">
    <property type="protein sequence ID" value="KDO41125.1"/>
    <property type="molecule type" value="Genomic_DNA"/>
</dbReference>
<feature type="domain" description="Retrotransposon Copia-like N-terminal" evidence="1">
    <location>
        <begin position="19"/>
        <end position="59"/>
    </location>
</feature>
<organism evidence="2 3">
    <name type="scientific">Citrus sinensis</name>
    <name type="common">Sweet orange</name>
    <name type="synonym">Citrus aurantium var. sinensis</name>
    <dbReference type="NCBI Taxonomy" id="2711"/>
    <lineage>
        <taxon>Eukaryota</taxon>
        <taxon>Viridiplantae</taxon>
        <taxon>Streptophyta</taxon>
        <taxon>Embryophyta</taxon>
        <taxon>Tracheophyta</taxon>
        <taxon>Spermatophyta</taxon>
        <taxon>Magnoliopsida</taxon>
        <taxon>eudicotyledons</taxon>
        <taxon>Gunneridae</taxon>
        <taxon>Pentapetalae</taxon>
        <taxon>rosids</taxon>
        <taxon>malvids</taxon>
        <taxon>Sapindales</taxon>
        <taxon>Rutaceae</taxon>
        <taxon>Aurantioideae</taxon>
        <taxon>Citrus</taxon>
    </lineage>
</organism>
<reference evidence="2 3" key="1">
    <citation type="submission" date="2014-04" db="EMBL/GenBank/DDBJ databases">
        <authorList>
            <consortium name="International Citrus Genome Consortium"/>
            <person name="Gmitter F."/>
            <person name="Chen C."/>
            <person name="Farmerie W."/>
            <person name="Harkins T."/>
            <person name="Desany B."/>
            <person name="Mohiuddin M."/>
            <person name="Kodira C."/>
            <person name="Borodovsky M."/>
            <person name="Lomsadze A."/>
            <person name="Burns P."/>
            <person name="Jenkins J."/>
            <person name="Prochnik S."/>
            <person name="Shu S."/>
            <person name="Chapman J."/>
            <person name="Pitluck S."/>
            <person name="Schmutz J."/>
            <person name="Rokhsar D."/>
        </authorList>
    </citation>
    <scope>NUCLEOTIDE SEQUENCE</scope>
</reference>
<evidence type="ECO:0000313" key="2">
    <source>
        <dbReference type="EMBL" id="KDO41125.1"/>
    </source>
</evidence>
<keyword evidence="3" id="KW-1185">Reference proteome</keyword>
<dbReference type="InterPro" id="IPR029472">
    <property type="entry name" value="Copia-like_N"/>
</dbReference>
<dbReference type="PANTHER" id="PTHR37610:SF97">
    <property type="entry name" value="RETROTRANSPOSON GAG DOMAIN-CONTAINING PROTEIN"/>
    <property type="match status" value="1"/>
</dbReference>
<dbReference type="AlphaFoldDB" id="A0A067DHV2"/>
<dbReference type="Pfam" id="PF14244">
    <property type="entry name" value="Retrotran_gag_3"/>
    <property type="match status" value="1"/>
</dbReference>
<name>A0A067DHV2_CITSI</name>
<evidence type="ECO:0000313" key="3">
    <source>
        <dbReference type="Proteomes" id="UP000027120"/>
    </source>
</evidence>
<proteinExistence type="predicted"/>
<protein>
    <recommendedName>
        <fullName evidence="1">Retrotransposon Copia-like N-terminal domain-containing protein</fullName>
    </recommendedName>
</protein>
<dbReference type="Proteomes" id="UP000027120">
    <property type="component" value="Unassembled WGS sequence"/>
</dbReference>
<evidence type="ECO:0000259" key="1">
    <source>
        <dbReference type="Pfam" id="PF14244"/>
    </source>
</evidence>
<dbReference type="PANTHER" id="PTHR37610">
    <property type="entry name" value="CCHC-TYPE DOMAIN-CONTAINING PROTEIN"/>
    <property type="match status" value="1"/>
</dbReference>
<accession>A0A067DHV2</accession>